<keyword evidence="3" id="KW-1185">Reference proteome</keyword>
<dbReference type="PANTHER" id="PTHR30441:SF8">
    <property type="entry name" value="DUF748 DOMAIN-CONTAINING PROTEIN"/>
    <property type="match status" value="1"/>
</dbReference>
<gene>
    <name evidence="2" type="ORF">GOB84_01785</name>
</gene>
<protein>
    <recommendedName>
        <fullName evidence="4">AsmA-like C-terminal domain-containing protein</fullName>
    </recommendedName>
</protein>
<proteinExistence type="predicted"/>
<feature type="region of interest" description="Disordered" evidence="1">
    <location>
        <begin position="117"/>
        <end position="138"/>
    </location>
</feature>
<dbReference type="EMBL" id="WOSW01000001">
    <property type="protein sequence ID" value="NHO31304.1"/>
    <property type="molecule type" value="Genomic_DNA"/>
</dbReference>
<evidence type="ECO:0008006" key="4">
    <source>
        <dbReference type="Google" id="ProtNLM"/>
    </source>
</evidence>
<reference evidence="2 3" key="1">
    <citation type="journal article" date="2020" name="Int. J. Syst. Evol. Microbiol.">
        <title>Novel acetic acid bacteria from cider fermentations: Acetobacter conturbans sp. nov. and Acetobacter fallax sp. nov.</title>
        <authorList>
            <person name="Sombolestani A.S."/>
            <person name="Cleenwerck I."/>
            <person name="Cnockaert M."/>
            <person name="Borremans W."/>
            <person name="Wieme A.D."/>
            <person name="De Vuyst L."/>
            <person name="Vandamme P."/>
        </authorList>
    </citation>
    <scope>NUCLEOTIDE SEQUENCE [LARGE SCALE GENOMIC DNA]</scope>
    <source>
        <strain evidence="2 3">LMG 1637</strain>
    </source>
</reference>
<sequence>MIGAVTATTALVTTAFLMADHIDLSSFAARRLAAATGRAAHIGSLRVTPGRWITVELSDVHLANVTGGSRPDMITLEHLHTQIRLMSLLHGPVETRDLVLTGFSGLFERTPDRRPNWRFGPPVAKPAAPASAAPAPADQSWFPGLRQATIRGSEVIYRTARGHTYRAGLDNIVFSSVSDSSPFLMTVNGAYNTTPVAITAKMQPISMLRQAGKPYGASIHASSGDLTLDLESTITDLFDFDGVAGKLVLRTPTSAPLMAFAGMPASDFVMTLGLDGHFVHQGNVWSLDHTTGRFGENPITNADVVFTEGASGKPDRITGNVSFASLDLNRLTGGSGSTSQKQTDIPLDVPARPDPLIDVQLGAREVRYNALTFSDASVALSQTPNRIDVKSLSFGWLGAHLHASGSLLSAAEGARARAAVDVTGADIDRFRRQAGLAAIPISGALSFRAAAEANDVRTLNQAVQVADLTAAVGMNNGAISRKVIAMASTDVSLLVRRVTGTAPVSCLLGVMTLHHGSGTVVPLRISSAAGSVIGAAIFDLNRKWFDLAFQSRAPGLFALDVPIRVSGSFSNPGFGLAGWSEKGRGLLKSARAISVLPPEIESFTPGKACLRVTF</sequence>
<comment type="caution">
    <text evidence="2">The sequence shown here is derived from an EMBL/GenBank/DDBJ whole genome shotgun (WGS) entry which is preliminary data.</text>
</comment>
<accession>A0ABX0K764</accession>
<dbReference type="InterPro" id="IPR052894">
    <property type="entry name" value="AsmA-related"/>
</dbReference>
<organism evidence="2 3">
    <name type="scientific">Acetobacter fallax</name>
    <dbReference type="NCBI Taxonomy" id="1737473"/>
    <lineage>
        <taxon>Bacteria</taxon>
        <taxon>Pseudomonadati</taxon>
        <taxon>Pseudomonadota</taxon>
        <taxon>Alphaproteobacteria</taxon>
        <taxon>Acetobacterales</taxon>
        <taxon>Acetobacteraceae</taxon>
        <taxon>Acetobacter</taxon>
    </lineage>
</organism>
<evidence type="ECO:0000256" key="1">
    <source>
        <dbReference type="SAM" id="MobiDB-lite"/>
    </source>
</evidence>
<evidence type="ECO:0000313" key="2">
    <source>
        <dbReference type="EMBL" id="NHO31304.1"/>
    </source>
</evidence>
<feature type="compositionally biased region" description="Low complexity" evidence="1">
    <location>
        <begin position="121"/>
        <end position="137"/>
    </location>
</feature>
<dbReference type="PANTHER" id="PTHR30441">
    <property type="entry name" value="DUF748 DOMAIN-CONTAINING PROTEIN"/>
    <property type="match status" value="1"/>
</dbReference>
<dbReference type="Proteomes" id="UP000615326">
    <property type="component" value="Unassembled WGS sequence"/>
</dbReference>
<evidence type="ECO:0000313" key="3">
    <source>
        <dbReference type="Proteomes" id="UP000615326"/>
    </source>
</evidence>
<name>A0ABX0K764_9PROT</name>